<dbReference type="SMART" id="SM00091">
    <property type="entry name" value="PAS"/>
    <property type="match status" value="1"/>
</dbReference>
<evidence type="ECO:0000313" key="5">
    <source>
        <dbReference type="Proteomes" id="UP000069205"/>
    </source>
</evidence>
<keyword evidence="1" id="KW-0597">Phosphoprotein</keyword>
<protein>
    <submittedName>
        <fullName evidence="4">Uncharacterized protein</fullName>
    </submittedName>
</protein>
<dbReference type="GO" id="GO:0004672">
    <property type="term" value="F:protein kinase activity"/>
    <property type="evidence" value="ECO:0007669"/>
    <property type="project" value="UniProtKB-ARBA"/>
</dbReference>
<dbReference type="AlphaFoldDB" id="A0A0K2G851"/>
<feature type="modified residue" description="Phosphohistidine" evidence="1">
    <location>
        <position position="120"/>
    </location>
</feature>
<dbReference type="CDD" id="cd00088">
    <property type="entry name" value="HPT"/>
    <property type="match status" value="1"/>
</dbReference>
<dbReference type="PATRIC" id="fig|42253.5.peg.667"/>
<dbReference type="STRING" id="42253.NITMOv2_0674"/>
<reference evidence="4 5" key="1">
    <citation type="journal article" date="2015" name="Proc. Natl. Acad. Sci. U.S.A.">
        <title>Expanded metabolic versatility of ubiquitous nitrite-oxidizing bacteria from the genus Nitrospira.</title>
        <authorList>
            <person name="Koch H."/>
            <person name="Lucker S."/>
            <person name="Albertsen M."/>
            <person name="Kitzinger K."/>
            <person name="Herbold C."/>
            <person name="Spieck E."/>
            <person name="Nielsen P.H."/>
            <person name="Wagner M."/>
            <person name="Daims H."/>
        </authorList>
    </citation>
    <scope>NUCLEOTIDE SEQUENCE [LARGE SCALE GENOMIC DNA]</scope>
    <source>
        <strain evidence="4 5">NSP M-1</strain>
    </source>
</reference>
<evidence type="ECO:0000256" key="1">
    <source>
        <dbReference type="PROSITE-ProRule" id="PRU00110"/>
    </source>
</evidence>
<dbReference type="Gene3D" id="3.30.450.20">
    <property type="entry name" value="PAS domain"/>
    <property type="match status" value="1"/>
</dbReference>
<dbReference type="NCBIfam" id="TIGR00229">
    <property type="entry name" value="sensory_box"/>
    <property type="match status" value="1"/>
</dbReference>
<dbReference type="PROSITE" id="PS50894">
    <property type="entry name" value="HPT"/>
    <property type="match status" value="1"/>
</dbReference>
<dbReference type="InterPro" id="IPR036641">
    <property type="entry name" value="HPT_dom_sf"/>
</dbReference>
<evidence type="ECO:0000313" key="4">
    <source>
        <dbReference type="EMBL" id="ALA57110.1"/>
    </source>
</evidence>
<dbReference type="SUPFAM" id="SSF47226">
    <property type="entry name" value="Histidine-containing phosphotransfer domain, HPT domain"/>
    <property type="match status" value="1"/>
</dbReference>
<dbReference type="InterPro" id="IPR013767">
    <property type="entry name" value="PAS_fold"/>
</dbReference>
<accession>A0A0K2G851</accession>
<name>A0A0K2G851_NITMO</name>
<dbReference type="InterPro" id="IPR035965">
    <property type="entry name" value="PAS-like_dom_sf"/>
</dbReference>
<gene>
    <name evidence="4" type="ORF">NITMOv2_0674</name>
</gene>
<evidence type="ECO:0000259" key="3">
    <source>
        <dbReference type="PROSITE" id="PS50894"/>
    </source>
</evidence>
<evidence type="ECO:0000259" key="2">
    <source>
        <dbReference type="PROSITE" id="PS50112"/>
    </source>
</evidence>
<keyword evidence="5" id="KW-1185">Reference proteome</keyword>
<dbReference type="PROSITE" id="PS50112">
    <property type="entry name" value="PAS"/>
    <property type="match status" value="1"/>
</dbReference>
<dbReference type="EMBL" id="CP011801">
    <property type="protein sequence ID" value="ALA57110.1"/>
    <property type="molecule type" value="Genomic_DNA"/>
</dbReference>
<dbReference type="Gene3D" id="1.20.120.160">
    <property type="entry name" value="HPT domain"/>
    <property type="match status" value="1"/>
</dbReference>
<dbReference type="SMART" id="SM00073">
    <property type="entry name" value="HPT"/>
    <property type="match status" value="1"/>
</dbReference>
<dbReference type="Pfam" id="PF00989">
    <property type="entry name" value="PAS"/>
    <property type="match status" value="1"/>
</dbReference>
<organism evidence="4 5">
    <name type="scientific">Nitrospira moscoviensis</name>
    <dbReference type="NCBI Taxonomy" id="42253"/>
    <lineage>
        <taxon>Bacteria</taxon>
        <taxon>Pseudomonadati</taxon>
        <taxon>Nitrospirota</taxon>
        <taxon>Nitrospiria</taxon>
        <taxon>Nitrospirales</taxon>
        <taxon>Nitrospiraceae</taxon>
        <taxon>Nitrospira</taxon>
    </lineage>
</organism>
<dbReference type="RefSeq" id="WP_053378505.1">
    <property type="nucleotide sequence ID" value="NZ_CP011801.1"/>
</dbReference>
<proteinExistence type="predicted"/>
<dbReference type="InterPro" id="IPR008207">
    <property type="entry name" value="Sig_transdc_His_kin_Hpt_dom"/>
</dbReference>
<feature type="domain" description="PAS" evidence="2">
    <location>
        <begin position="10"/>
        <end position="66"/>
    </location>
</feature>
<dbReference type="CDD" id="cd00130">
    <property type="entry name" value="PAS"/>
    <property type="match status" value="1"/>
</dbReference>
<dbReference type="InterPro" id="IPR000014">
    <property type="entry name" value="PAS"/>
</dbReference>
<dbReference type="GO" id="GO:0000160">
    <property type="term" value="P:phosphorelay signal transduction system"/>
    <property type="evidence" value="ECO:0007669"/>
    <property type="project" value="InterPro"/>
</dbReference>
<dbReference type="Proteomes" id="UP000069205">
    <property type="component" value="Chromosome"/>
</dbReference>
<dbReference type="SUPFAM" id="SSF55785">
    <property type="entry name" value="PYP-like sensor domain (PAS domain)"/>
    <property type="match status" value="1"/>
</dbReference>
<dbReference type="OrthoDB" id="3687827at2"/>
<dbReference type="KEGG" id="nmv:NITMOv2_0674"/>
<feature type="domain" description="HPt" evidence="3">
    <location>
        <begin position="81"/>
        <end position="174"/>
    </location>
</feature>
<dbReference type="GO" id="GO:0006355">
    <property type="term" value="P:regulation of DNA-templated transcription"/>
    <property type="evidence" value="ECO:0007669"/>
    <property type="project" value="InterPro"/>
</dbReference>
<dbReference type="Pfam" id="PF01627">
    <property type="entry name" value="Hpt"/>
    <property type="match status" value="1"/>
</dbReference>
<sequence>MLAQRQLESSAAFQKAILDYAGHAVISTDPDGIIQVFNPAAEALLGYRAEEMIGTQTPLVFYDPEEVRSRAEWPTSSRPNRSDVLAKILALYLKYSAQLADTITRAIAEKNAAALKDAAHSLKSRSATLGARRLAGLCQQLEQAGRTASLDGLDQILPLLTAAFADTCSAFQAELTKRAA</sequence>